<protein>
    <submittedName>
        <fullName evidence="4">(rape) hypothetical protein</fullName>
    </submittedName>
</protein>
<sequence length="115" mass="11847">MCTLCCIIVFNFGAGHTVDERSTSISLKTADSHYFICAIPGHCAGRMKLSVNVGSAASSDGCGDSGDSNTPRTTPSPTVEGRKAAPSAYATAMLKPFKALVVTCVVALLYALALS</sequence>
<gene>
    <name evidence="4" type="ORF">DARMORV10_A02P17830.1</name>
</gene>
<accession>A0A816WYM6</accession>
<feature type="transmembrane region" description="Helical" evidence="2">
    <location>
        <begin position="97"/>
        <end position="114"/>
    </location>
</feature>
<organism evidence="4">
    <name type="scientific">Brassica napus</name>
    <name type="common">Rape</name>
    <dbReference type="NCBI Taxonomy" id="3708"/>
    <lineage>
        <taxon>Eukaryota</taxon>
        <taxon>Viridiplantae</taxon>
        <taxon>Streptophyta</taxon>
        <taxon>Embryophyta</taxon>
        <taxon>Tracheophyta</taxon>
        <taxon>Spermatophyta</taxon>
        <taxon>Magnoliopsida</taxon>
        <taxon>eudicotyledons</taxon>
        <taxon>Gunneridae</taxon>
        <taxon>Pentapetalae</taxon>
        <taxon>rosids</taxon>
        <taxon>malvids</taxon>
        <taxon>Brassicales</taxon>
        <taxon>Brassicaceae</taxon>
        <taxon>Brassiceae</taxon>
        <taxon>Brassica</taxon>
    </lineage>
</organism>
<evidence type="ECO:0000256" key="2">
    <source>
        <dbReference type="SAM" id="Phobius"/>
    </source>
</evidence>
<keyword evidence="2" id="KW-1133">Transmembrane helix</keyword>
<dbReference type="Gene3D" id="2.60.40.420">
    <property type="entry name" value="Cupredoxins - blue copper proteins"/>
    <property type="match status" value="1"/>
</dbReference>
<reference evidence="4" key="1">
    <citation type="submission" date="2021-01" db="EMBL/GenBank/DDBJ databases">
        <authorList>
            <consortium name="Genoscope - CEA"/>
            <person name="William W."/>
        </authorList>
    </citation>
    <scope>NUCLEOTIDE SEQUENCE</scope>
</reference>
<dbReference type="SUPFAM" id="SSF49503">
    <property type="entry name" value="Cupredoxins"/>
    <property type="match status" value="1"/>
</dbReference>
<dbReference type="SMR" id="A0A816WYM6"/>
<feature type="domain" description="Phytocyanin" evidence="3">
    <location>
        <begin position="1"/>
        <end position="55"/>
    </location>
</feature>
<feature type="compositionally biased region" description="Low complexity" evidence="1">
    <location>
        <begin position="54"/>
        <end position="68"/>
    </location>
</feature>
<dbReference type="Proteomes" id="UP001295469">
    <property type="component" value="Chromosome A02"/>
</dbReference>
<dbReference type="EMBL" id="HG994356">
    <property type="protein sequence ID" value="CAF2139534.1"/>
    <property type="molecule type" value="Genomic_DNA"/>
</dbReference>
<name>A0A816WYM6_BRANA</name>
<dbReference type="GO" id="GO:0009055">
    <property type="term" value="F:electron transfer activity"/>
    <property type="evidence" value="ECO:0007669"/>
    <property type="project" value="InterPro"/>
</dbReference>
<proteinExistence type="predicted"/>
<keyword evidence="2" id="KW-0472">Membrane</keyword>
<dbReference type="AlphaFoldDB" id="A0A816WYM6"/>
<evidence type="ECO:0000256" key="1">
    <source>
        <dbReference type="SAM" id="MobiDB-lite"/>
    </source>
</evidence>
<evidence type="ECO:0000259" key="3">
    <source>
        <dbReference type="PROSITE" id="PS51485"/>
    </source>
</evidence>
<dbReference type="PROSITE" id="PS51485">
    <property type="entry name" value="PHYTOCYANIN"/>
    <property type="match status" value="1"/>
</dbReference>
<evidence type="ECO:0000313" key="4">
    <source>
        <dbReference type="EMBL" id="CAF2139534.1"/>
    </source>
</evidence>
<feature type="region of interest" description="Disordered" evidence="1">
    <location>
        <begin position="54"/>
        <end position="82"/>
    </location>
</feature>
<dbReference type="InterPro" id="IPR008972">
    <property type="entry name" value="Cupredoxin"/>
</dbReference>
<dbReference type="InterPro" id="IPR003245">
    <property type="entry name" value="Phytocyanin_dom"/>
</dbReference>
<keyword evidence="2" id="KW-0812">Transmembrane</keyword>